<reference evidence="2" key="1">
    <citation type="submission" date="2023-06" db="EMBL/GenBank/DDBJ databases">
        <title>Genome-scale phylogeny and comparative genomics of the fungal order Sordariales.</title>
        <authorList>
            <consortium name="Lawrence Berkeley National Laboratory"/>
            <person name="Hensen N."/>
            <person name="Bonometti L."/>
            <person name="Westerberg I."/>
            <person name="Brannstrom I.O."/>
            <person name="Guillou S."/>
            <person name="Cros-Aarteil S."/>
            <person name="Calhoun S."/>
            <person name="Haridas S."/>
            <person name="Kuo A."/>
            <person name="Mondo S."/>
            <person name="Pangilinan J."/>
            <person name="Riley R."/>
            <person name="Labutti K."/>
            <person name="Andreopoulos B."/>
            <person name="Lipzen A."/>
            <person name="Chen C."/>
            <person name="Yanf M."/>
            <person name="Daum C."/>
            <person name="Ng V."/>
            <person name="Clum A."/>
            <person name="Steindorff A."/>
            <person name="Ohm R."/>
            <person name="Martin F."/>
            <person name="Silar P."/>
            <person name="Natvig D."/>
            <person name="Lalanne C."/>
            <person name="Gautier V."/>
            <person name="Ament-Velasquez S.L."/>
            <person name="Kruys A."/>
            <person name="Hutchinson M.I."/>
            <person name="Powell A.J."/>
            <person name="Barry K."/>
            <person name="Miller A.N."/>
            <person name="Grigoriev I.V."/>
            <person name="Debuchy R."/>
            <person name="Gladieux P."/>
            <person name="Thoren M.H."/>
            <person name="Johannesson H."/>
        </authorList>
    </citation>
    <scope>NUCLEOTIDE SEQUENCE</scope>
    <source>
        <strain evidence="2">SMH4607-1</strain>
    </source>
</reference>
<feature type="domain" description="Protein kinase" evidence="1">
    <location>
        <begin position="9"/>
        <end position="293"/>
    </location>
</feature>
<dbReference type="PANTHER" id="PTHR44329">
    <property type="entry name" value="SERINE/THREONINE-PROTEIN KINASE TNNI3K-RELATED"/>
    <property type="match status" value="1"/>
</dbReference>
<keyword evidence="3" id="KW-1185">Reference proteome</keyword>
<dbReference type="PROSITE" id="PS50011">
    <property type="entry name" value="PROTEIN_KINASE_DOM"/>
    <property type="match status" value="1"/>
</dbReference>
<dbReference type="InterPro" id="IPR051681">
    <property type="entry name" value="Ser/Thr_Kinases-Pseudokinases"/>
</dbReference>
<organism evidence="2 3">
    <name type="scientific">Lasiosphaeris hirsuta</name>
    <dbReference type="NCBI Taxonomy" id="260670"/>
    <lineage>
        <taxon>Eukaryota</taxon>
        <taxon>Fungi</taxon>
        <taxon>Dikarya</taxon>
        <taxon>Ascomycota</taxon>
        <taxon>Pezizomycotina</taxon>
        <taxon>Sordariomycetes</taxon>
        <taxon>Sordariomycetidae</taxon>
        <taxon>Sordariales</taxon>
        <taxon>Lasiosphaeriaceae</taxon>
        <taxon>Lasiosphaeris</taxon>
    </lineage>
</organism>
<gene>
    <name evidence="2" type="ORF">B0H67DRAFT_494450</name>
</gene>
<dbReference type="AlphaFoldDB" id="A0AA40DQR8"/>
<accession>A0AA40DQR8</accession>
<dbReference type="InterPro" id="IPR000719">
    <property type="entry name" value="Prot_kinase_dom"/>
</dbReference>
<keyword evidence="2" id="KW-0418">Kinase</keyword>
<dbReference type="GO" id="GO:0005524">
    <property type="term" value="F:ATP binding"/>
    <property type="evidence" value="ECO:0007669"/>
    <property type="project" value="InterPro"/>
</dbReference>
<dbReference type="GO" id="GO:0004674">
    <property type="term" value="F:protein serine/threonine kinase activity"/>
    <property type="evidence" value="ECO:0007669"/>
    <property type="project" value="TreeGrafter"/>
</dbReference>
<sequence length="293" mass="32385">MTAPGHPYQGRIEVLARTDFGIVFTEAGNETTVLKGMSVWLDGVEFDRRPAVIPGVLEREATIYKALGDHPRITNPLSHHSLVLRLERAPLGSLRQLIVETPAYEKPSVAFRLAVALDFAEGVCRLHERKVLWADLSTRNALVFDGYRVKLCDFGGAFLDGTRYAPVQAYETRYEPPRRHAGRYRGSRGGQGGFQAPPTPPMLAGEIFALGSAIYEITEWEVPYGPAVSERDVAVKLSRGELPVLSEDNPARAVIRRCWSAYTSAQRVPGWNGTALAYEAWCALKQVAEQHGP</sequence>
<dbReference type="Pfam" id="PF07714">
    <property type="entry name" value="PK_Tyr_Ser-Thr"/>
    <property type="match status" value="1"/>
</dbReference>
<evidence type="ECO:0000259" key="1">
    <source>
        <dbReference type="PROSITE" id="PS50011"/>
    </source>
</evidence>
<comment type="caution">
    <text evidence="2">The sequence shown here is derived from an EMBL/GenBank/DDBJ whole genome shotgun (WGS) entry which is preliminary data.</text>
</comment>
<dbReference type="SUPFAM" id="SSF56112">
    <property type="entry name" value="Protein kinase-like (PK-like)"/>
    <property type="match status" value="1"/>
</dbReference>
<dbReference type="EMBL" id="JAUKUA010000006">
    <property type="protein sequence ID" value="KAK0708603.1"/>
    <property type="molecule type" value="Genomic_DNA"/>
</dbReference>
<dbReference type="Gene3D" id="1.10.510.10">
    <property type="entry name" value="Transferase(Phosphotransferase) domain 1"/>
    <property type="match status" value="1"/>
</dbReference>
<dbReference type="InterPro" id="IPR011009">
    <property type="entry name" value="Kinase-like_dom_sf"/>
</dbReference>
<dbReference type="Proteomes" id="UP001172102">
    <property type="component" value="Unassembled WGS sequence"/>
</dbReference>
<dbReference type="SMART" id="SM00220">
    <property type="entry name" value="S_TKc"/>
    <property type="match status" value="1"/>
</dbReference>
<proteinExistence type="predicted"/>
<name>A0AA40DQR8_9PEZI</name>
<keyword evidence="2" id="KW-0808">Transferase</keyword>
<protein>
    <submittedName>
        <fullName evidence="2">Kinase-like domain-containing protein</fullName>
    </submittedName>
</protein>
<dbReference type="InterPro" id="IPR001245">
    <property type="entry name" value="Ser-Thr/Tyr_kinase_cat_dom"/>
</dbReference>
<evidence type="ECO:0000313" key="3">
    <source>
        <dbReference type="Proteomes" id="UP001172102"/>
    </source>
</evidence>
<evidence type="ECO:0000313" key="2">
    <source>
        <dbReference type="EMBL" id="KAK0708603.1"/>
    </source>
</evidence>